<dbReference type="PANTHER" id="PTHR30492:SF0">
    <property type="entry name" value="METHYLGLYOXAL SYNTHASE"/>
    <property type="match status" value="1"/>
</dbReference>
<dbReference type="GO" id="GO:0016301">
    <property type="term" value="F:kinase activity"/>
    <property type="evidence" value="ECO:0007669"/>
    <property type="project" value="UniProtKB-KW"/>
</dbReference>
<dbReference type="InterPro" id="IPR004363">
    <property type="entry name" value="Methylgl_synth"/>
</dbReference>
<reference evidence="2 3" key="1">
    <citation type="submission" date="2020-03" db="EMBL/GenBank/DDBJ databases">
        <authorList>
            <person name="Wang L."/>
            <person name="He N."/>
            <person name="Li Y."/>
            <person name="Fang Y."/>
            <person name="Zhang F."/>
        </authorList>
    </citation>
    <scope>NUCLEOTIDE SEQUENCE [LARGE SCALE GENOMIC DNA]</scope>
    <source>
        <strain evidence="2 3">36D10-4-7</strain>
    </source>
</reference>
<comment type="caution">
    <text evidence="2">The sequence shown here is derived from an EMBL/GenBank/DDBJ whole genome shotgun (WGS) entry which is preliminary data.</text>
</comment>
<dbReference type="SUPFAM" id="SSF111331">
    <property type="entry name" value="NAD kinase/diacylglycerol kinase-like"/>
    <property type="match status" value="1"/>
</dbReference>
<dbReference type="Pfam" id="PF19279">
    <property type="entry name" value="YegS_C"/>
    <property type="match status" value="1"/>
</dbReference>
<dbReference type="InterPro" id="IPR005218">
    <property type="entry name" value="Diacylglycerol/lipid_kinase"/>
</dbReference>
<evidence type="ECO:0000259" key="1">
    <source>
        <dbReference type="PROSITE" id="PS50146"/>
    </source>
</evidence>
<organism evidence="2 3">
    <name type="scientific">Sphingomonas corticis</name>
    <dbReference type="NCBI Taxonomy" id="2722791"/>
    <lineage>
        <taxon>Bacteria</taxon>
        <taxon>Pseudomonadati</taxon>
        <taxon>Pseudomonadota</taxon>
        <taxon>Alphaproteobacteria</taxon>
        <taxon>Sphingomonadales</taxon>
        <taxon>Sphingomonadaceae</taxon>
        <taxon>Sphingomonas</taxon>
    </lineage>
</organism>
<sequence length="300" mass="32469">MDRIKTAALIVNAKSRKGRKLFKRACERLATLPYEVEPHAVDDPKHLDRIVRQALAKKPDLVILGGGDGTVSGLVDLLVGQDVMLGVLPLGTANSFCRTLGIPMDIDGAFEVLRTGQPRRIDLGMIDDDYFANCAAMGLSPQIAETVPHNLKKVLGRVGYLGWASYQFASFRPFILTVDDGKEEHRMRVVEVRISNGPYHGGQWLVDEAKVDSGRIVVQAVCARYKRGLVKNWAASFLGLEARHHDTVSFSGTSLKVSTVPPLPISIDGEVLAHTPVTAHIAAGVIEVIAPRQAGATPPA</sequence>
<dbReference type="InterPro" id="IPR017438">
    <property type="entry name" value="ATP-NAD_kinase_N"/>
</dbReference>
<dbReference type="SMART" id="SM00046">
    <property type="entry name" value="DAGKc"/>
    <property type="match status" value="1"/>
</dbReference>
<dbReference type="Pfam" id="PF00781">
    <property type="entry name" value="DAGK_cat"/>
    <property type="match status" value="1"/>
</dbReference>
<gene>
    <name evidence="2" type="ORF">HBH26_00200</name>
</gene>
<dbReference type="Gene3D" id="2.60.200.40">
    <property type="match status" value="1"/>
</dbReference>
<dbReference type="PANTHER" id="PTHR30492">
    <property type="entry name" value="METHYLGLYOXAL SYNTHASE"/>
    <property type="match status" value="1"/>
</dbReference>
<dbReference type="EMBL" id="JAAVJH010000001">
    <property type="protein sequence ID" value="NJR77034.1"/>
    <property type="molecule type" value="Genomic_DNA"/>
</dbReference>
<protein>
    <submittedName>
        <fullName evidence="2">YegS/Rv2252/BmrU family lipid kinase</fullName>
    </submittedName>
</protein>
<evidence type="ECO:0000313" key="3">
    <source>
        <dbReference type="Proteomes" id="UP000732399"/>
    </source>
</evidence>
<dbReference type="InterPro" id="IPR045540">
    <property type="entry name" value="YegS/DAGK_C"/>
</dbReference>
<dbReference type="Proteomes" id="UP000732399">
    <property type="component" value="Unassembled WGS sequence"/>
</dbReference>
<dbReference type="NCBIfam" id="TIGR00147">
    <property type="entry name" value="YegS/Rv2252/BmrU family lipid kinase"/>
    <property type="match status" value="1"/>
</dbReference>
<keyword evidence="3" id="KW-1185">Reference proteome</keyword>
<evidence type="ECO:0000313" key="2">
    <source>
        <dbReference type="EMBL" id="NJR77034.1"/>
    </source>
</evidence>
<accession>A0ABX1CI40</accession>
<keyword evidence="2" id="KW-0418">Kinase</keyword>
<dbReference type="Gene3D" id="3.40.50.10330">
    <property type="entry name" value="Probable inorganic polyphosphate/atp-NAD kinase, domain 1"/>
    <property type="match status" value="1"/>
</dbReference>
<dbReference type="InterPro" id="IPR001206">
    <property type="entry name" value="Diacylglycerol_kinase_cat_dom"/>
</dbReference>
<proteinExistence type="predicted"/>
<dbReference type="InterPro" id="IPR016064">
    <property type="entry name" value="NAD/diacylglycerol_kinase_sf"/>
</dbReference>
<feature type="domain" description="DAGKc" evidence="1">
    <location>
        <begin position="2"/>
        <end position="130"/>
    </location>
</feature>
<name>A0ABX1CI40_9SPHN</name>
<dbReference type="RefSeq" id="WP_168132551.1">
    <property type="nucleotide sequence ID" value="NZ_JAAVJH010000001.1"/>
</dbReference>
<keyword evidence="2" id="KW-0808">Transferase</keyword>
<dbReference type="PROSITE" id="PS50146">
    <property type="entry name" value="DAGK"/>
    <property type="match status" value="1"/>
</dbReference>